<gene>
    <name evidence="1" type="ORF">P4O66_014008</name>
</gene>
<organism evidence="1 2">
    <name type="scientific">Electrophorus voltai</name>
    <dbReference type="NCBI Taxonomy" id="2609070"/>
    <lineage>
        <taxon>Eukaryota</taxon>
        <taxon>Metazoa</taxon>
        <taxon>Chordata</taxon>
        <taxon>Craniata</taxon>
        <taxon>Vertebrata</taxon>
        <taxon>Euteleostomi</taxon>
        <taxon>Actinopterygii</taxon>
        <taxon>Neopterygii</taxon>
        <taxon>Teleostei</taxon>
        <taxon>Ostariophysi</taxon>
        <taxon>Gymnotiformes</taxon>
        <taxon>Gymnotoidei</taxon>
        <taxon>Gymnotidae</taxon>
        <taxon>Electrophorus</taxon>
    </lineage>
</organism>
<name>A0AAD8Z130_9TELE</name>
<protein>
    <submittedName>
        <fullName evidence="1">Uncharacterized protein</fullName>
    </submittedName>
</protein>
<comment type="caution">
    <text evidence="1">The sequence shown here is derived from an EMBL/GenBank/DDBJ whole genome shotgun (WGS) entry which is preliminary data.</text>
</comment>
<sequence>MLAHPSLFLDKGEAETLWLNRLLSLRQERLMGSPVP</sequence>
<proteinExistence type="predicted"/>
<keyword evidence="2" id="KW-1185">Reference proteome</keyword>
<reference evidence="1" key="1">
    <citation type="submission" date="2023-03" db="EMBL/GenBank/DDBJ databases">
        <title>Electrophorus voltai genome.</title>
        <authorList>
            <person name="Bian C."/>
        </authorList>
    </citation>
    <scope>NUCLEOTIDE SEQUENCE</scope>
    <source>
        <strain evidence="1">CB-2022</strain>
        <tissue evidence="1">Muscle</tissue>
    </source>
</reference>
<dbReference type="Proteomes" id="UP001239994">
    <property type="component" value="Unassembled WGS sequence"/>
</dbReference>
<evidence type="ECO:0000313" key="1">
    <source>
        <dbReference type="EMBL" id="KAK1790461.1"/>
    </source>
</evidence>
<evidence type="ECO:0000313" key="2">
    <source>
        <dbReference type="Proteomes" id="UP001239994"/>
    </source>
</evidence>
<dbReference type="AlphaFoldDB" id="A0AAD8Z130"/>
<dbReference type="EMBL" id="JAROKS010000021">
    <property type="protein sequence ID" value="KAK1790461.1"/>
    <property type="molecule type" value="Genomic_DNA"/>
</dbReference>
<accession>A0AAD8Z130</accession>